<evidence type="ECO:0000313" key="2">
    <source>
        <dbReference type="EMBL" id="KAL1595127.1"/>
    </source>
</evidence>
<feature type="region of interest" description="Disordered" evidence="1">
    <location>
        <begin position="1"/>
        <end position="88"/>
    </location>
</feature>
<dbReference type="EMBL" id="JAKJXO020000016">
    <property type="protein sequence ID" value="KAL1595127.1"/>
    <property type="molecule type" value="Genomic_DNA"/>
</dbReference>
<name>A0ABR3QSJ9_9PLEO</name>
<reference evidence="2 3" key="1">
    <citation type="submission" date="2024-02" db="EMBL/GenBank/DDBJ databases">
        <title>De novo assembly and annotation of 12 fungi associated with fruit tree decline syndrome in Ontario, Canada.</title>
        <authorList>
            <person name="Sulman M."/>
            <person name="Ellouze W."/>
            <person name="Ilyukhin E."/>
        </authorList>
    </citation>
    <scope>NUCLEOTIDE SEQUENCE [LARGE SCALE GENOMIC DNA]</scope>
    <source>
        <strain evidence="2 3">M42-189</strain>
    </source>
</reference>
<protein>
    <submittedName>
        <fullName evidence="2">Uncharacterized protein</fullName>
    </submittedName>
</protein>
<sequence length="367" mass="40229">MPKAKSSTKPRAKASASKASAPKASASKASASKPSASAPGPKGRTYQVSYARPPDSSATYSPPTPLALTAALSPPGASTPSLPVDTGNDEAPSLEALGTHYKIQLWDQTQSHPSNYCCNLITHWKHLLGPLRAYTEERYEMVIRGAIRSQKNGHLWTSVQQVELAFTCPHTNQSVLQRPTLSRLAAALNLADDEYWKAGHKHWQASHKHNLSTKRVSCATQEHILLEPGRENAGIRKRHQSGEIPCDHPEDTKCLFGYVGTRGTSRLRDQQSGFEGSWQRGHDKREIFSEQIEEASQSCPENHEGHSSDGDSECTQKSEGHGAADTDAPITDLRFANMFDPTDELSEDIEFNLSNKDVPWIILLGLC</sequence>
<accession>A0ABR3QSJ9</accession>
<feature type="compositionally biased region" description="Basic residues" evidence="1">
    <location>
        <begin position="1"/>
        <end position="12"/>
    </location>
</feature>
<comment type="caution">
    <text evidence="2">The sequence shown here is derived from an EMBL/GenBank/DDBJ whole genome shotgun (WGS) entry which is preliminary data.</text>
</comment>
<feature type="region of interest" description="Disordered" evidence="1">
    <location>
        <begin position="293"/>
        <end position="329"/>
    </location>
</feature>
<keyword evidence="3" id="KW-1185">Reference proteome</keyword>
<organism evidence="2 3">
    <name type="scientific">Paraconiothyrium brasiliense</name>
    <dbReference type="NCBI Taxonomy" id="300254"/>
    <lineage>
        <taxon>Eukaryota</taxon>
        <taxon>Fungi</taxon>
        <taxon>Dikarya</taxon>
        <taxon>Ascomycota</taxon>
        <taxon>Pezizomycotina</taxon>
        <taxon>Dothideomycetes</taxon>
        <taxon>Pleosporomycetidae</taxon>
        <taxon>Pleosporales</taxon>
        <taxon>Massarineae</taxon>
        <taxon>Didymosphaeriaceae</taxon>
        <taxon>Paraconiothyrium</taxon>
    </lineage>
</organism>
<feature type="compositionally biased region" description="Low complexity" evidence="1">
    <location>
        <begin position="13"/>
        <end position="42"/>
    </location>
</feature>
<evidence type="ECO:0000256" key="1">
    <source>
        <dbReference type="SAM" id="MobiDB-lite"/>
    </source>
</evidence>
<evidence type="ECO:0000313" key="3">
    <source>
        <dbReference type="Proteomes" id="UP001521785"/>
    </source>
</evidence>
<gene>
    <name evidence="2" type="ORF">SLS60_009814</name>
</gene>
<dbReference type="Proteomes" id="UP001521785">
    <property type="component" value="Unassembled WGS sequence"/>
</dbReference>
<proteinExistence type="predicted"/>
<feature type="compositionally biased region" description="Basic and acidic residues" evidence="1">
    <location>
        <begin position="301"/>
        <end position="324"/>
    </location>
</feature>